<gene>
    <name evidence="15" type="ORF">FZEAL_546</name>
</gene>
<dbReference type="InterPro" id="IPR017926">
    <property type="entry name" value="GATASE"/>
</dbReference>
<evidence type="ECO:0000256" key="7">
    <source>
        <dbReference type="ARBA" id="ARBA00022962"/>
    </source>
</evidence>
<organism evidence="15 16">
    <name type="scientific">Fusarium zealandicum</name>
    <dbReference type="NCBI Taxonomy" id="1053134"/>
    <lineage>
        <taxon>Eukaryota</taxon>
        <taxon>Fungi</taxon>
        <taxon>Dikarya</taxon>
        <taxon>Ascomycota</taxon>
        <taxon>Pezizomycotina</taxon>
        <taxon>Sordariomycetes</taxon>
        <taxon>Hypocreomycetidae</taxon>
        <taxon>Hypocreales</taxon>
        <taxon>Nectriaceae</taxon>
        <taxon>Fusarium</taxon>
        <taxon>Fusarium staphyleae species complex</taxon>
    </lineage>
</organism>
<dbReference type="Gene3D" id="3.40.50.880">
    <property type="match status" value="1"/>
</dbReference>
<dbReference type="PROSITE" id="PS51273">
    <property type="entry name" value="GATASE_TYPE_1"/>
    <property type="match status" value="1"/>
</dbReference>
<reference evidence="15" key="2">
    <citation type="submission" date="2020-05" db="EMBL/GenBank/DDBJ databases">
        <authorList>
            <person name="Kim H.-S."/>
            <person name="Proctor R.H."/>
            <person name="Brown D.W."/>
        </authorList>
    </citation>
    <scope>NUCLEOTIDE SEQUENCE</scope>
    <source>
        <strain evidence="15">NRRL 22465</strain>
    </source>
</reference>
<dbReference type="InterPro" id="IPR004468">
    <property type="entry name" value="CTP_synthase"/>
</dbReference>
<dbReference type="PANTHER" id="PTHR11550:SF0">
    <property type="entry name" value="CTP SYNTHASE-RELATED"/>
    <property type="match status" value="1"/>
</dbReference>
<evidence type="ECO:0000259" key="13">
    <source>
        <dbReference type="Pfam" id="PF00117"/>
    </source>
</evidence>
<dbReference type="InterPro" id="IPR017456">
    <property type="entry name" value="CTP_synthase_N"/>
</dbReference>
<dbReference type="GO" id="GO:0003883">
    <property type="term" value="F:CTP synthase activity"/>
    <property type="evidence" value="ECO:0007669"/>
    <property type="project" value="UniProtKB-UniRule"/>
</dbReference>
<dbReference type="GO" id="GO:0097268">
    <property type="term" value="C:cytoophidium"/>
    <property type="evidence" value="ECO:0007669"/>
    <property type="project" value="UniProtKB-ARBA"/>
</dbReference>
<keyword evidence="5 12" id="KW-0547">Nucleotide-binding</keyword>
<dbReference type="SUPFAM" id="SSF52540">
    <property type="entry name" value="P-loop containing nucleoside triphosphate hydrolases"/>
    <property type="match status" value="1"/>
</dbReference>
<evidence type="ECO:0000256" key="6">
    <source>
        <dbReference type="ARBA" id="ARBA00022840"/>
    </source>
</evidence>
<evidence type="ECO:0000256" key="11">
    <source>
        <dbReference type="ARBA" id="ARBA00070745"/>
    </source>
</evidence>
<dbReference type="InterPro" id="IPR033828">
    <property type="entry name" value="GATase1_CTP_Synthase"/>
</dbReference>
<keyword evidence="6 12" id="KW-0067">ATP-binding</keyword>
<dbReference type="Proteomes" id="UP000635477">
    <property type="component" value="Unassembled WGS sequence"/>
</dbReference>
<dbReference type="CDD" id="cd01746">
    <property type="entry name" value="GATase1_CTP_Synthase"/>
    <property type="match status" value="1"/>
</dbReference>
<dbReference type="InterPro" id="IPR029062">
    <property type="entry name" value="Class_I_gatase-like"/>
</dbReference>
<comment type="caution">
    <text evidence="15">The sequence shown here is derived from an EMBL/GenBank/DDBJ whole genome shotgun (WGS) entry which is preliminary data.</text>
</comment>
<dbReference type="Gene3D" id="3.40.50.300">
    <property type="entry name" value="P-loop containing nucleotide triphosphate hydrolases"/>
    <property type="match status" value="1"/>
</dbReference>
<evidence type="ECO:0000313" key="16">
    <source>
        <dbReference type="Proteomes" id="UP000635477"/>
    </source>
</evidence>
<dbReference type="SUPFAM" id="SSF52317">
    <property type="entry name" value="Class I glutamine amidotransferase-like"/>
    <property type="match status" value="1"/>
</dbReference>
<accession>A0A8H4UUI8</accession>
<comment type="similarity">
    <text evidence="2 12">Belongs to the CTP synthase family.</text>
</comment>
<dbReference type="GO" id="GO:0044210">
    <property type="term" value="P:'de novo' CTP biosynthetic process"/>
    <property type="evidence" value="ECO:0007669"/>
    <property type="project" value="UniProtKB-UniRule"/>
</dbReference>
<sequence length="580" mass="63385">MRYVLVSGGVISGVGKGIIASSTGLLLKSLGLRVSCIKIDPYVSVDAGLMAPAEHGECFVLSSGSEVDLDLGNYERHLGVTLAGDNNITTGKVYLKVLQKERQGGYLGKTVQIVPHVVDMMLEWIKRVAKVPVDGSGEEPDVCIIELGGTVGDIENMPFVQALTQLRHEAGSNNFLSIFVSYVPSVHGEQKTKPTQHAVKTVRSHGLIPDLIACRCETPLAQGTVSKIALHCQVEVEQVVVVRDMPTIYQVPLLLREQNLIPLLQSKLNLGALTIPQSLVTAGTKLWETWTAVVTKTFDASVEIALVGKYVRHHDAYISVEKALEHSCMRLGLNLKIRWVDSEELEPKTQTEEPDKYQTAWDQVKTASGIIVPGGFGVRGVEGMMLASKWAREHGTPFLGVCLGFQTAVIQYARDKCSISGANSEEFDAGANDHVIIHMPEINRENMGGTMRLGLHKTIFQSGSEWSKIRSMYNGAEVIEERHRHRYEVNPDYVEPLTKAGLNFIGKDSKGERMGVFELKSHPYFVGTQFHAEYQSKVLEPSKPYLGFVAASAGCLDKVIKEQGSTTSSISNGVNGSAQS</sequence>
<dbReference type="GO" id="GO:0042802">
    <property type="term" value="F:identical protein binding"/>
    <property type="evidence" value="ECO:0007669"/>
    <property type="project" value="TreeGrafter"/>
</dbReference>
<dbReference type="GO" id="GO:0019856">
    <property type="term" value="P:pyrimidine nucleobase biosynthetic process"/>
    <property type="evidence" value="ECO:0007669"/>
    <property type="project" value="TreeGrafter"/>
</dbReference>
<dbReference type="NCBIfam" id="TIGR00337">
    <property type="entry name" value="PyrG"/>
    <property type="match status" value="1"/>
</dbReference>
<dbReference type="Pfam" id="PF06418">
    <property type="entry name" value="CTP_synth_N"/>
    <property type="match status" value="1"/>
</dbReference>
<comment type="catalytic activity">
    <reaction evidence="9 12">
        <text>UTP + L-glutamine + ATP + H2O = CTP + L-glutamate + ADP + phosphate + 2 H(+)</text>
        <dbReference type="Rhea" id="RHEA:26426"/>
        <dbReference type="ChEBI" id="CHEBI:15377"/>
        <dbReference type="ChEBI" id="CHEBI:15378"/>
        <dbReference type="ChEBI" id="CHEBI:29985"/>
        <dbReference type="ChEBI" id="CHEBI:30616"/>
        <dbReference type="ChEBI" id="CHEBI:37563"/>
        <dbReference type="ChEBI" id="CHEBI:43474"/>
        <dbReference type="ChEBI" id="CHEBI:46398"/>
        <dbReference type="ChEBI" id="CHEBI:58359"/>
        <dbReference type="ChEBI" id="CHEBI:456216"/>
        <dbReference type="EC" id="6.3.4.2"/>
    </reaction>
</comment>
<dbReference type="NCBIfam" id="NF003792">
    <property type="entry name" value="PRK05380.1"/>
    <property type="match status" value="1"/>
</dbReference>
<evidence type="ECO:0000256" key="4">
    <source>
        <dbReference type="ARBA" id="ARBA00022598"/>
    </source>
</evidence>
<evidence type="ECO:0000256" key="12">
    <source>
        <dbReference type="RuleBase" id="RU810713"/>
    </source>
</evidence>
<dbReference type="Pfam" id="PF00117">
    <property type="entry name" value="GATase"/>
    <property type="match status" value="1"/>
</dbReference>
<evidence type="ECO:0000256" key="2">
    <source>
        <dbReference type="ARBA" id="ARBA00007533"/>
    </source>
</evidence>
<dbReference type="EMBL" id="JABEYC010000029">
    <property type="protein sequence ID" value="KAF4984206.1"/>
    <property type="molecule type" value="Genomic_DNA"/>
</dbReference>
<name>A0A8H4UUI8_9HYPO</name>
<evidence type="ECO:0000256" key="9">
    <source>
        <dbReference type="ARBA" id="ARBA00047781"/>
    </source>
</evidence>
<dbReference type="AlphaFoldDB" id="A0A8H4UUI8"/>
<keyword evidence="8 12" id="KW-0665">Pyrimidine biosynthesis</keyword>
<dbReference type="CDD" id="cd03113">
    <property type="entry name" value="CTPS_N"/>
    <property type="match status" value="1"/>
</dbReference>
<comment type="pathway">
    <text evidence="1 12">Pyrimidine metabolism; CTP biosynthesis via de novo pathway; CTP from UDP: step 2/2.</text>
</comment>
<dbReference type="UniPathway" id="UPA00159">
    <property type="reaction ID" value="UER00277"/>
</dbReference>
<keyword evidence="4 12" id="KW-0436">Ligase</keyword>
<dbReference type="FunFam" id="3.40.50.880:FF:000005">
    <property type="entry name" value="CTP synthase"/>
    <property type="match status" value="1"/>
</dbReference>
<dbReference type="EC" id="6.3.4.2" evidence="3 12"/>
<keyword evidence="16" id="KW-1185">Reference proteome</keyword>
<evidence type="ECO:0000256" key="1">
    <source>
        <dbReference type="ARBA" id="ARBA00005171"/>
    </source>
</evidence>
<evidence type="ECO:0000259" key="14">
    <source>
        <dbReference type="Pfam" id="PF06418"/>
    </source>
</evidence>
<protein>
    <recommendedName>
        <fullName evidence="11 12">CTP synthase</fullName>
        <ecNumber evidence="3 12">6.3.4.2</ecNumber>
    </recommendedName>
    <alternativeName>
        <fullName evidence="12">UTP--ammonia ligase</fullName>
    </alternativeName>
</protein>
<feature type="domain" description="CTP synthase N-terminal" evidence="14">
    <location>
        <begin position="2"/>
        <end position="270"/>
    </location>
</feature>
<dbReference type="PANTHER" id="PTHR11550">
    <property type="entry name" value="CTP SYNTHASE"/>
    <property type="match status" value="1"/>
</dbReference>
<reference evidence="15" key="1">
    <citation type="journal article" date="2020" name="BMC Genomics">
        <title>Correction to: Identification and distribution of gene clusters required for synthesis of sphingolipid metabolism inhibitors in diverse species of the filamentous fungus Fusarium.</title>
        <authorList>
            <person name="Kim H.S."/>
            <person name="Lohmar J.M."/>
            <person name="Busman M."/>
            <person name="Brown D.W."/>
            <person name="Naumann T.A."/>
            <person name="Divon H.H."/>
            <person name="Lysoe E."/>
            <person name="Uhlig S."/>
            <person name="Proctor R.H."/>
        </authorList>
    </citation>
    <scope>NUCLEOTIDE SEQUENCE</scope>
    <source>
        <strain evidence="15">NRRL 22465</strain>
    </source>
</reference>
<evidence type="ECO:0000256" key="8">
    <source>
        <dbReference type="ARBA" id="ARBA00022975"/>
    </source>
</evidence>
<dbReference type="InterPro" id="IPR027417">
    <property type="entry name" value="P-loop_NTPase"/>
</dbReference>
<dbReference type="OrthoDB" id="1739076at2759"/>
<comment type="function">
    <text evidence="10 12">Catalyzes the ATP-dependent amination of UTP to CTP with either L-glutamine or ammonia as the source of nitrogen.</text>
</comment>
<proteinExistence type="inferred from homology"/>
<dbReference type="GO" id="GO:0005737">
    <property type="term" value="C:cytoplasm"/>
    <property type="evidence" value="ECO:0007669"/>
    <property type="project" value="TreeGrafter"/>
</dbReference>
<dbReference type="FunFam" id="3.40.50.300:FF:000207">
    <property type="entry name" value="CTP synthase"/>
    <property type="match status" value="1"/>
</dbReference>
<evidence type="ECO:0000256" key="10">
    <source>
        <dbReference type="ARBA" id="ARBA00054275"/>
    </source>
</evidence>
<dbReference type="GO" id="GO:0005524">
    <property type="term" value="F:ATP binding"/>
    <property type="evidence" value="ECO:0007669"/>
    <property type="project" value="UniProtKB-KW"/>
</dbReference>
<evidence type="ECO:0000256" key="3">
    <source>
        <dbReference type="ARBA" id="ARBA00012291"/>
    </source>
</evidence>
<evidence type="ECO:0000313" key="15">
    <source>
        <dbReference type="EMBL" id="KAF4984206.1"/>
    </source>
</evidence>
<evidence type="ECO:0000256" key="5">
    <source>
        <dbReference type="ARBA" id="ARBA00022741"/>
    </source>
</evidence>
<feature type="domain" description="Glutamine amidotransferase" evidence="13">
    <location>
        <begin position="315"/>
        <end position="543"/>
    </location>
</feature>
<keyword evidence="7 12" id="KW-0315">Glutamine amidotransferase</keyword>